<evidence type="ECO:0000313" key="2">
    <source>
        <dbReference type="EMBL" id="VEA38260.1"/>
    </source>
</evidence>
<evidence type="ECO:0000256" key="1">
    <source>
        <dbReference type="SAM" id="SignalP"/>
    </source>
</evidence>
<sequence length="65" mass="6846">MDCVRVLRIAASTLLLACGLQFAHADSSPQTIVFGVAPGPYGDMVKQAIAPTLKEKGYKGRGARV</sequence>
<organism evidence="2 3">
    <name type="scientific">Salmonella enterica I</name>
    <dbReference type="NCBI Taxonomy" id="59201"/>
    <lineage>
        <taxon>Bacteria</taxon>
        <taxon>Pseudomonadati</taxon>
        <taxon>Pseudomonadota</taxon>
        <taxon>Gammaproteobacteria</taxon>
        <taxon>Enterobacterales</taxon>
        <taxon>Enterobacteriaceae</taxon>
        <taxon>Salmonella</taxon>
    </lineage>
</organism>
<feature type="chain" id="PRO_5018779700" evidence="1">
    <location>
        <begin position="26"/>
        <end position="65"/>
    </location>
</feature>
<accession>A0A3S5DD45</accession>
<proteinExistence type="predicted"/>
<keyword evidence="1" id="KW-0732">Signal</keyword>
<name>A0A3S5DD45_SALET</name>
<feature type="signal peptide" evidence="1">
    <location>
        <begin position="1"/>
        <end position="25"/>
    </location>
</feature>
<reference evidence="2 3" key="1">
    <citation type="submission" date="2018-12" db="EMBL/GenBank/DDBJ databases">
        <authorList>
            <consortium name="Pathogen Informatics"/>
        </authorList>
    </citation>
    <scope>NUCLEOTIDE SEQUENCE [LARGE SCALE GENOMIC DNA]</scope>
    <source>
        <strain evidence="2 3">NCTC8272</strain>
    </source>
</reference>
<evidence type="ECO:0000313" key="3">
    <source>
        <dbReference type="Proteomes" id="UP000277214"/>
    </source>
</evidence>
<protein>
    <submittedName>
        <fullName evidence="2">Methionine ABC transporter ATPase</fullName>
    </submittedName>
</protein>
<dbReference type="AlphaFoldDB" id="A0A3S5DD45"/>
<gene>
    <name evidence="2" type="ORF">NCTC8272_02725</name>
</gene>
<dbReference type="Proteomes" id="UP000277214">
    <property type="component" value="Chromosome 1"/>
</dbReference>
<dbReference type="EMBL" id="LR134149">
    <property type="protein sequence ID" value="VEA38260.1"/>
    <property type="molecule type" value="Genomic_DNA"/>
</dbReference>